<dbReference type="STRING" id="349095.SAMN05660299_01632"/>
<name>A0A1G9WL29_9FIRM</name>
<accession>A0A1G9WL29</accession>
<dbReference type="InterPro" id="IPR000891">
    <property type="entry name" value="PYR_CT"/>
</dbReference>
<dbReference type="GO" id="GO:0009098">
    <property type="term" value="P:L-leucine biosynthetic process"/>
    <property type="evidence" value="ECO:0007669"/>
    <property type="project" value="TreeGrafter"/>
</dbReference>
<gene>
    <name evidence="3" type="ORF">SAMN05660299_01632</name>
</gene>
<dbReference type="InterPro" id="IPR013785">
    <property type="entry name" value="Aldolase_TIM"/>
</dbReference>
<organism evidence="3 4">
    <name type="scientific">Megasphaera paucivorans</name>
    <dbReference type="NCBI Taxonomy" id="349095"/>
    <lineage>
        <taxon>Bacteria</taxon>
        <taxon>Bacillati</taxon>
        <taxon>Bacillota</taxon>
        <taxon>Negativicutes</taxon>
        <taxon>Veillonellales</taxon>
        <taxon>Veillonellaceae</taxon>
        <taxon>Megasphaera</taxon>
    </lineage>
</organism>
<evidence type="ECO:0000313" key="3">
    <source>
        <dbReference type="EMBL" id="SDM85047.1"/>
    </source>
</evidence>
<dbReference type="RefSeq" id="WP_091650415.1">
    <property type="nucleotide sequence ID" value="NZ_FNHQ01000015.1"/>
</dbReference>
<dbReference type="SUPFAM" id="SSF51569">
    <property type="entry name" value="Aldolase"/>
    <property type="match status" value="1"/>
</dbReference>
<proteinExistence type="predicted"/>
<evidence type="ECO:0000259" key="2">
    <source>
        <dbReference type="Pfam" id="PF00682"/>
    </source>
</evidence>
<dbReference type="Gene3D" id="3.20.20.70">
    <property type="entry name" value="Aldolase class I"/>
    <property type="match status" value="1"/>
</dbReference>
<keyword evidence="4" id="KW-1185">Reference proteome</keyword>
<feature type="domain" description="Pyruvate carboxyltransferase" evidence="2">
    <location>
        <begin position="5"/>
        <end position="247"/>
    </location>
</feature>
<dbReference type="EMBL" id="FNHQ01000015">
    <property type="protein sequence ID" value="SDM85047.1"/>
    <property type="molecule type" value="Genomic_DNA"/>
</dbReference>
<protein>
    <submittedName>
        <fullName evidence="3">4-hydroxy 2-oxovalerate aldolase</fullName>
    </submittedName>
</protein>
<dbReference type="OrthoDB" id="9804858at2"/>
<dbReference type="AlphaFoldDB" id="A0A1G9WL29"/>
<evidence type="ECO:0000313" key="4">
    <source>
        <dbReference type="Proteomes" id="UP000199309"/>
    </source>
</evidence>
<dbReference type="Proteomes" id="UP000199309">
    <property type="component" value="Unassembled WGS sequence"/>
</dbReference>
<evidence type="ECO:0000256" key="1">
    <source>
        <dbReference type="ARBA" id="ARBA00023211"/>
    </source>
</evidence>
<dbReference type="PANTHER" id="PTHR10277">
    <property type="entry name" value="HOMOCITRATE SYNTHASE-RELATED"/>
    <property type="match status" value="1"/>
</dbReference>
<dbReference type="PANTHER" id="PTHR10277:SF9">
    <property type="entry name" value="2-ISOPROPYLMALATE SYNTHASE 1, CHLOROPLASTIC-RELATED"/>
    <property type="match status" value="1"/>
</dbReference>
<sequence>MGNRKLLDCTLRDGGYVNDWKFGYDQIVEIFKRLVSAGIDVIEIGFLDDRRTYDCNRTIMPDTQAINKIFGGLDKGNSTVVAMIDYGTCRLEHIQHCSDVFIDGIRVIFKEPLMYEALDFCKQLKQLGYIVYAQMVSVTTYTDEKLKEYAELVNSVEPYATSMVDTYGLMHPFQLLHIFETLDAYLNPQIAIGFHGHNNLQMAYANAIAYLNSHTSRNLIVDGTLYGMGKSAGNAPSELLAAYMNHHYGITYNIVRMLETIDTFILEIYQKQYWGYTMPFFIAACYQCHPNYINFLIDKKTLSVKQIIDVLQSIIPSKKLMYDAAYAEKLYVDYQSIQCDDTAVMTWLKQIVAEKHIVILGPGNNLNKQKYRVKKYIKKNKPLIMAVNFVPADIEVDYIFLTNTKRYSQLANDMGNSVNNGRDIGIIATSNVTKIKGSFPYVLNFSTLIDTNTEIIDNSLVMLLKAMIKVQVKCVNLAGFDGYSRKNDNYFNASREYTFVKEKSGYLNGYISDFLESVKEKITVNFITSSRYKES</sequence>
<reference evidence="3 4" key="1">
    <citation type="submission" date="2016-10" db="EMBL/GenBank/DDBJ databases">
        <authorList>
            <person name="de Groot N.N."/>
        </authorList>
    </citation>
    <scope>NUCLEOTIDE SEQUENCE [LARGE SCALE GENOMIC DNA]</scope>
    <source>
        <strain evidence="3 4">DSM 16981</strain>
    </source>
</reference>
<dbReference type="GO" id="GO:0003852">
    <property type="term" value="F:2-isopropylmalate synthase activity"/>
    <property type="evidence" value="ECO:0007669"/>
    <property type="project" value="TreeGrafter"/>
</dbReference>
<dbReference type="Pfam" id="PF00682">
    <property type="entry name" value="HMGL-like"/>
    <property type="match status" value="1"/>
</dbReference>
<keyword evidence="1" id="KW-0464">Manganese</keyword>
<dbReference type="InterPro" id="IPR050073">
    <property type="entry name" value="2-IPM_HCS-like"/>
</dbReference>
<dbReference type="CDD" id="cd07944">
    <property type="entry name" value="DRE_TIM_HOA_like"/>
    <property type="match status" value="1"/>
</dbReference>